<keyword evidence="3 4" id="KW-0143">Chaperone</keyword>
<comment type="subcellular location">
    <subcellularLocation>
        <location evidence="4">Cytoplasm</location>
    </subcellularLocation>
</comment>
<dbReference type="InterPro" id="IPR023529">
    <property type="entry name" value="ProQ"/>
</dbReference>
<dbReference type="Pfam" id="PF04352">
    <property type="entry name" value="ProQ"/>
    <property type="match status" value="1"/>
</dbReference>
<protein>
    <recommendedName>
        <fullName evidence="4">RNA chaperone ProQ</fullName>
    </recommendedName>
</protein>
<dbReference type="SMART" id="SM00945">
    <property type="entry name" value="ProQ"/>
    <property type="match status" value="1"/>
</dbReference>
<dbReference type="SUPFAM" id="SSF48657">
    <property type="entry name" value="FinO-like"/>
    <property type="match status" value="1"/>
</dbReference>
<dbReference type="InterPro" id="IPR035236">
    <property type="entry name" value="ProQ_C"/>
</dbReference>
<comment type="similarity">
    <text evidence="4">Belongs to the ProQ family.</text>
</comment>
<dbReference type="Pfam" id="PF17516">
    <property type="entry name" value="ProQ_C"/>
    <property type="match status" value="1"/>
</dbReference>
<evidence type="ECO:0000256" key="2">
    <source>
        <dbReference type="ARBA" id="ARBA00022884"/>
    </source>
</evidence>
<comment type="function">
    <text evidence="4">RNA chaperone with significant RNA binding, RNA strand exchange and RNA duplexing activities.</text>
</comment>
<dbReference type="STRING" id="1798183.GA0061080_100138"/>
<evidence type="ECO:0000313" key="7">
    <source>
        <dbReference type="Proteomes" id="UP000199698"/>
    </source>
</evidence>
<dbReference type="InterPro" id="IPR036442">
    <property type="entry name" value="ProQ/FinO_sf"/>
</dbReference>
<evidence type="ECO:0000259" key="5">
    <source>
        <dbReference type="SMART" id="SM00945"/>
    </source>
</evidence>
<dbReference type="Proteomes" id="UP000199698">
    <property type="component" value="Unassembled WGS sequence"/>
</dbReference>
<dbReference type="OrthoDB" id="8421419at2"/>
<evidence type="ECO:0000313" key="6">
    <source>
        <dbReference type="EMBL" id="SCB72549.1"/>
    </source>
</evidence>
<dbReference type="GO" id="GO:0005829">
    <property type="term" value="C:cytosol"/>
    <property type="evidence" value="ECO:0007669"/>
    <property type="project" value="TreeGrafter"/>
</dbReference>
<evidence type="ECO:0000256" key="1">
    <source>
        <dbReference type="ARBA" id="ARBA00022490"/>
    </source>
</evidence>
<evidence type="ECO:0000256" key="4">
    <source>
        <dbReference type="HAMAP-Rule" id="MF_00749"/>
    </source>
</evidence>
<accession>A0A1C3YR52</accession>
<dbReference type="InterPro" id="IPR016103">
    <property type="entry name" value="ProQ/FinO"/>
</dbReference>
<dbReference type="PANTHER" id="PTHR38106:SF1">
    <property type="entry name" value="RNA CHAPERONE PROQ"/>
    <property type="match status" value="1"/>
</dbReference>
<dbReference type="NCBIfam" id="NF003434">
    <property type="entry name" value="PRK04950.1"/>
    <property type="match status" value="1"/>
</dbReference>
<feature type="domain" description="ProQ/FinO" evidence="5">
    <location>
        <begin position="5"/>
        <end position="119"/>
    </location>
</feature>
<dbReference type="GO" id="GO:0034057">
    <property type="term" value="F:RNA strand-exchange activity"/>
    <property type="evidence" value="ECO:0007669"/>
    <property type="project" value="UniProtKB-UniRule"/>
</dbReference>
<proteinExistence type="inferred from homology"/>
<dbReference type="AlphaFoldDB" id="A0A1C3YR52"/>
<dbReference type="GO" id="GO:0033592">
    <property type="term" value="F:RNA strand annealing activity"/>
    <property type="evidence" value="ECO:0007669"/>
    <property type="project" value="UniProtKB-UniRule"/>
</dbReference>
<reference evidence="7" key="1">
    <citation type="submission" date="2016-08" db="EMBL/GenBank/DDBJ databases">
        <authorList>
            <person name="Varghese N."/>
            <person name="Submissions Spin"/>
        </authorList>
    </citation>
    <scope>NUCLEOTIDE SEQUENCE [LARGE SCALE GENOMIC DNA]</scope>
    <source>
        <strain evidence="7">R-53144</strain>
    </source>
</reference>
<organism evidence="6 7">
    <name type="scientific">Gilliamella intestini</name>
    <dbReference type="NCBI Taxonomy" id="1798183"/>
    <lineage>
        <taxon>Bacteria</taxon>
        <taxon>Pseudomonadati</taxon>
        <taxon>Pseudomonadota</taxon>
        <taxon>Gammaproteobacteria</taxon>
        <taxon>Orbales</taxon>
        <taxon>Orbaceae</taxon>
        <taxon>Gilliamella</taxon>
    </lineage>
</organism>
<dbReference type="EMBL" id="FMBA01000001">
    <property type="protein sequence ID" value="SCB72549.1"/>
    <property type="molecule type" value="Genomic_DNA"/>
</dbReference>
<dbReference type="RefSeq" id="WP_091119026.1">
    <property type="nucleotide sequence ID" value="NZ_FMBA01000001.1"/>
</dbReference>
<gene>
    <name evidence="4" type="primary">proQ</name>
    <name evidence="6" type="ORF">GA0061080_100138</name>
</gene>
<sequence length="185" mass="21471">MESQFQLTNSKEIIAYLAQQFPNCFTLQGEAKPLKIGIFQDILSCLDNGEILSKTKLRAALRAYTMSWRYLYSIKEGTNRVDLYGNPHDVINQEQMEHAQQQLKESKEKAKIRFKERAKEKRKNKHTNFKKFKKSNNLKIGDFVKVVVGNKPIKVQIINIEKEHIKVKVGVGMELTVKPEHIINK</sequence>
<keyword evidence="1 4" id="KW-0963">Cytoplasm</keyword>
<dbReference type="PANTHER" id="PTHR38106">
    <property type="entry name" value="RNA CHAPERONE PROQ"/>
    <property type="match status" value="1"/>
</dbReference>
<dbReference type="GO" id="GO:0010608">
    <property type="term" value="P:post-transcriptional regulation of gene expression"/>
    <property type="evidence" value="ECO:0007669"/>
    <property type="project" value="InterPro"/>
</dbReference>
<name>A0A1C3YR52_9GAMM</name>
<dbReference type="Gene3D" id="1.10.1710.10">
    <property type="entry name" value="ProQ/FinO domain"/>
    <property type="match status" value="1"/>
</dbReference>
<keyword evidence="2 4" id="KW-0694">RNA-binding</keyword>
<dbReference type="HAMAP" id="MF_00749">
    <property type="entry name" value="ProQ"/>
    <property type="match status" value="1"/>
</dbReference>
<evidence type="ECO:0000256" key="3">
    <source>
        <dbReference type="ARBA" id="ARBA00023186"/>
    </source>
</evidence>
<keyword evidence="7" id="KW-1185">Reference proteome</keyword>